<dbReference type="PRINTS" id="PR00086">
    <property type="entry name" value="LLDHDRGNASE"/>
</dbReference>
<evidence type="ECO:0000259" key="9">
    <source>
        <dbReference type="Pfam" id="PF02866"/>
    </source>
</evidence>
<evidence type="ECO:0000256" key="1">
    <source>
        <dbReference type="ARBA" id="ARBA00004843"/>
    </source>
</evidence>
<dbReference type="Proteomes" id="UP001600941">
    <property type="component" value="Unassembled WGS sequence"/>
</dbReference>
<dbReference type="Gene3D" id="3.90.110.10">
    <property type="entry name" value="Lactate dehydrogenase/glycoside hydrolase, family 4, C-terminal"/>
    <property type="match status" value="1"/>
</dbReference>
<feature type="binding site" evidence="7">
    <location>
        <position position="230"/>
    </location>
    <ligand>
        <name>substrate</name>
    </ligand>
</feature>
<feature type="binding site" evidence="7">
    <location>
        <position position="68"/>
    </location>
    <ligand>
        <name>NAD(+)</name>
        <dbReference type="ChEBI" id="CHEBI:57540"/>
    </ligand>
</feature>
<dbReference type="RefSeq" id="WP_033143885.1">
    <property type="nucleotide sequence ID" value="NZ_AP031413.1"/>
</dbReference>
<comment type="caution">
    <text evidence="10">The sequence shown here is derived from an EMBL/GenBank/DDBJ whole genome shotgun (WGS) entry which is preliminary data.</text>
</comment>
<comment type="catalytic activity">
    <reaction evidence="6 7">
        <text>(S)-lactate + NAD(+) = pyruvate + NADH + H(+)</text>
        <dbReference type="Rhea" id="RHEA:23444"/>
        <dbReference type="ChEBI" id="CHEBI:15361"/>
        <dbReference type="ChEBI" id="CHEBI:15378"/>
        <dbReference type="ChEBI" id="CHEBI:16651"/>
        <dbReference type="ChEBI" id="CHEBI:57540"/>
        <dbReference type="ChEBI" id="CHEBI:57945"/>
        <dbReference type="EC" id="1.1.1.27"/>
    </reaction>
</comment>
<dbReference type="SUPFAM" id="SSF51735">
    <property type="entry name" value="NAD(P)-binding Rossmann-fold domains"/>
    <property type="match status" value="1"/>
</dbReference>
<dbReference type="InterPro" id="IPR015955">
    <property type="entry name" value="Lactate_DH/Glyco_Ohase_4_C"/>
</dbReference>
<dbReference type="PANTHER" id="PTHR43128:SF16">
    <property type="entry name" value="L-LACTATE DEHYDROGENASE"/>
    <property type="match status" value="1"/>
</dbReference>
<evidence type="ECO:0000256" key="7">
    <source>
        <dbReference type="HAMAP-Rule" id="MF_00488"/>
    </source>
</evidence>
<dbReference type="InterPro" id="IPR036291">
    <property type="entry name" value="NAD(P)-bd_dom_sf"/>
</dbReference>
<feature type="domain" description="Lactate/malate dehydrogenase N-terminal" evidence="8">
    <location>
        <begin position="8"/>
        <end position="145"/>
    </location>
</feature>
<reference evidence="10 11" key="1">
    <citation type="submission" date="2024-04" db="EMBL/GenBank/DDBJ databases">
        <title>Defined microbial consortia suppress multidrug-resistant proinflammatory Enterobacteriaceae via ecological control.</title>
        <authorList>
            <person name="Furuichi M."/>
            <person name="Kawaguchi T."/>
            <person name="Pust M."/>
            <person name="Yasuma K."/>
            <person name="Plichta D."/>
            <person name="Hasegawa N."/>
            <person name="Ohya T."/>
            <person name="Bhattarai S."/>
            <person name="Sasajima S."/>
            <person name="Aoto Y."/>
            <person name="Tuganbaev T."/>
            <person name="Yaginuma M."/>
            <person name="Ueda M."/>
            <person name="Okahashi N."/>
            <person name="Amafuji K."/>
            <person name="Kiridooshi Y."/>
            <person name="Sugita K."/>
            <person name="Strazar M."/>
            <person name="Skelly A."/>
            <person name="Suda W."/>
            <person name="Hattori M."/>
            <person name="Nakamoto N."/>
            <person name="Caballero S."/>
            <person name="Norman J."/>
            <person name="Olle B."/>
            <person name="Tanoue T."/>
            <person name="Arita M."/>
            <person name="Bucci V."/>
            <person name="Atarashi K."/>
            <person name="Xavier R."/>
            <person name="Honda K."/>
        </authorList>
    </citation>
    <scope>NUCLEOTIDE SEQUENCE [LARGE SCALE GENOMIC DNA]</scope>
    <source>
        <strain evidence="11">k34-0107-D12</strain>
    </source>
</reference>
<dbReference type="PROSITE" id="PS00064">
    <property type="entry name" value="L_LDH"/>
    <property type="match status" value="1"/>
</dbReference>
<keyword evidence="7" id="KW-0963">Cytoplasm</keyword>
<feature type="binding site" evidence="7">
    <location>
        <position position="146"/>
    </location>
    <ligand>
        <name>NAD(+)</name>
        <dbReference type="ChEBI" id="CHEBI:57540"/>
    </ligand>
</feature>
<dbReference type="InterPro" id="IPR011304">
    <property type="entry name" value="L-lactate_DH"/>
</dbReference>
<evidence type="ECO:0000256" key="5">
    <source>
        <dbReference type="ARBA" id="ARBA00023027"/>
    </source>
</evidence>
<feature type="binding site" evidence="7">
    <location>
        <position position="43"/>
    </location>
    <ligand>
        <name>NAD(+)</name>
        <dbReference type="ChEBI" id="CHEBI:57540"/>
    </ligand>
</feature>
<dbReference type="Pfam" id="PF00056">
    <property type="entry name" value="Ldh_1_N"/>
    <property type="match status" value="1"/>
</dbReference>
<dbReference type="InterPro" id="IPR022383">
    <property type="entry name" value="Lactate/malate_DH_C"/>
</dbReference>
<dbReference type="Pfam" id="PF02866">
    <property type="entry name" value="Ldh_1_C"/>
    <property type="match status" value="1"/>
</dbReference>
<evidence type="ECO:0000256" key="6">
    <source>
        <dbReference type="ARBA" id="ARBA00049258"/>
    </source>
</evidence>
<evidence type="ECO:0000256" key="3">
    <source>
        <dbReference type="ARBA" id="ARBA00012967"/>
    </source>
</evidence>
<dbReference type="NCBIfam" id="TIGR01771">
    <property type="entry name" value="L-LDH-NAD"/>
    <property type="match status" value="1"/>
</dbReference>
<dbReference type="InterPro" id="IPR018177">
    <property type="entry name" value="L-lactate_DH_AS"/>
</dbReference>
<dbReference type="PIRSF" id="PIRSF000102">
    <property type="entry name" value="Lac_mal_DH"/>
    <property type="match status" value="1"/>
</dbReference>
<feature type="binding site" evidence="7">
    <location>
        <position position="104"/>
    </location>
    <ligand>
        <name>NAD(+)</name>
        <dbReference type="ChEBI" id="CHEBI:57540"/>
    </ligand>
</feature>
<dbReference type="InterPro" id="IPR001236">
    <property type="entry name" value="Lactate/malate_DH_N"/>
</dbReference>
<dbReference type="PANTHER" id="PTHR43128">
    <property type="entry name" value="L-2-HYDROXYCARBOXYLATE DEHYDROGENASE (NAD(P)(+))"/>
    <property type="match status" value="1"/>
</dbReference>
<protein>
    <recommendedName>
        <fullName evidence="3 7">L-lactate dehydrogenase</fullName>
        <shortName evidence="7">L-LDH</shortName>
        <ecNumber evidence="3 7">1.1.1.27</ecNumber>
    </recommendedName>
</protein>
<dbReference type="Gene3D" id="3.40.50.720">
    <property type="entry name" value="NAD(P)-binding Rossmann-like Domain"/>
    <property type="match status" value="1"/>
</dbReference>
<dbReference type="NCBIfam" id="NF004863">
    <property type="entry name" value="PRK06223.1"/>
    <property type="match status" value="1"/>
</dbReference>
<dbReference type="EC" id="1.1.1.27" evidence="3 7"/>
<feature type="active site" description="Proton acceptor" evidence="7">
    <location>
        <position position="178"/>
    </location>
</feature>
<feature type="binding site" evidence="7">
    <location>
        <begin position="123"/>
        <end position="126"/>
    </location>
    <ligand>
        <name>substrate</name>
    </ligand>
</feature>
<comment type="pathway">
    <text evidence="1 7">Fermentation; pyruvate fermentation to lactate; (S)-lactate from pyruvate: step 1/1.</text>
</comment>
<comment type="function">
    <text evidence="7">Catalyzes the conversion of lactate to pyruvate.</text>
</comment>
<evidence type="ECO:0000256" key="4">
    <source>
        <dbReference type="ARBA" id="ARBA00023002"/>
    </source>
</evidence>
<name>A0ABQ0BNT4_9FIRM</name>
<dbReference type="InterPro" id="IPR001557">
    <property type="entry name" value="L-lactate/malate_DH"/>
</dbReference>
<feature type="binding site" evidence="7">
    <location>
        <begin position="121"/>
        <end position="123"/>
    </location>
    <ligand>
        <name>NAD(+)</name>
        <dbReference type="ChEBI" id="CHEBI:57540"/>
    </ligand>
</feature>
<comment type="subunit">
    <text evidence="7">Homotetramer.</text>
</comment>
<keyword evidence="11" id="KW-1185">Reference proteome</keyword>
<feature type="domain" description="Lactate/malate dehydrogenase C-terminal" evidence="9">
    <location>
        <begin position="148"/>
        <end position="311"/>
    </location>
</feature>
<feature type="binding site" evidence="7">
    <location>
        <position position="91"/>
    </location>
    <ligand>
        <name>substrate</name>
    </ligand>
</feature>
<comment type="caution">
    <text evidence="7">Lacks conserved residue(s) required for the propagation of feature annotation.</text>
</comment>
<evidence type="ECO:0000259" key="8">
    <source>
        <dbReference type="Pfam" id="PF00056"/>
    </source>
</evidence>
<dbReference type="SUPFAM" id="SSF56327">
    <property type="entry name" value="LDH C-terminal domain-like"/>
    <property type="match status" value="1"/>
</dbReference>
<feature type="binding site" evidence="7">
    <location>
        <begin position="151"/>
        <end position="154"/>
    </location>
    <ligand>
        <name>substrate</name>
    </ligand>
</feature>
<proteinExistence type="inferred from homology"/>
<evidence type="ECO:0000313" key="11">
    <source>
        <dbReference type="Proteomes" id="UP001600941"/>
    </source>
</evidence>
<comment type="similarity">
    <text evidence="2 7">Belongs to the LDH/MDH superfamily. LDH family.</text>
</comment>
<gene>
    <name evidence="7" type="primary">ldh</name>
    <name evidence="10" type="ORF">K340107D12_10160</name>
</gene>
<evidence type="ECO:0000256" key="2">
    <source>
        <dbReference type="ARBA" id="ARBA00006054"/>
    </source>
</evidence>
<keyword evidence="4 7" id="KW-0560">Oxidoreductase</keyword>
<dbReference type="NCBIfam" id="NF000824">
    <property type="entry name" value="PRK00066.1"/>
    <property type="match status" value="1"/>
</dbReference>
<feature type="binding site" evidence="7">
    <location>
        <position position="38"/>
    </location>
    <ligand>
        <name>NAD(+)</name>
        <dbReference type="ChEBI" id="CHEBI:57540"/>
    </ligand>
</feature>
<organism evidence="10 11">
    <name type="scientific">Blautia parvula</name>
    <dbReference type="NCBI Taxonomy" id="2877527"/>
    <lineage>
        <taxon>Bacteria</taxon>
        <taxon>Bacillati</taxon>
        <taxon>Bacillota</taxon>
        <taxon>Clostridia</taxon>
        <taxon>Lachnospirales</taxon>
        <taxon>Lachnospiraceae</taxon>
        <taxon>Blautia</taxon>
    </lineage>
</organism>
<evidence type="ECO:0000313" key="10">
    <source>
        <dbReference type="EMBL" id="GAA6498200.1"/>
    </source>
</evidence>
<feature type="binding site" evidence="7">
    <location>
        <position position="17"/>
    </location>
    <ligand>
        <name>NAD(+)</name>
        <dbReference type="ChEBI" id="CHEBI:57540"/>
    </ligand>
</feature>
<accession>A0ABQ0BNT4</accession>
<comment type="subcellular location">
    <subcellularLocation>
        <location evidence="7">Cytoplasm</location>
    </subcellularLocation>
</comment>
<dbReference type="HAMAP" id="MF_00488">
    <property type="entry name" value="Lactate_dehydrog"/>
    <property type="match status" value="1"/>
</dbReference>
<sequence>MKESHRDKIVVIGAGNVGEAIAYTLMVRVQANDIVLVDLNEDRAEGAALDIAHGTSFFKQVWVRKGGYEECANAQIIIITAGIARKPGQTRLDLAKTNVSIVKSITRNIMKFAENPLILVVSNPADVTTAAVYKESGLPSGRVIGSGTSLDTARFRYILSEKLHVNVEDINAYILGEHGDSQVPIFSSANIGGFPLYDYAQQVGITLDEEEIAHRTKDGGAEVIKLKGATFYGIAMAVSNIVETIMKDDDAILPVAHVLDESFEEWAGVAVSLPCRIGWDGIEQTLRIPMNEKEKADMDKSVDILRAFTEQVIGS</sequence>
<keyword evidence="5 7" id="KW-0520">NAD</keyword>
<dbReference type="EMBL" id="BAABZQ010000001">
    <property type="protein sequence ID" value="GAA6498200.1"/>
    <property type="molecule type" value="Genomic_DNA"/>
</dbReference>